<sequence length="153" mass="16964">MNSLGVHIKVRDFGKSRAFYQSLGFKPVFSYGPDQQVIEDYSGVVYEINGAHLEIASGHRAVKPEVFAQPVASSKISLMLKVNSLKPIVSRCTKFHIPIAVNPRHYYWGTLEMVIKDPDGTVLVFIAPYSPEEAKALKADESMSTPPKQKGIN</sequence>
<feature type="domain" description="VOC" evidence="1">
    <location>
        <begin position="1"/>
        <end position="128"/>
    </location>
</feature>
<dbReference type="Gene3D" id="3.10.180.10">
    <property type="entry name" value="2,3-Dihydroxybiphenyl 1,2-Dioxygenase, domain 1"/>
    <property type="match status" value="1"/>
</dbReference>
<evidence type="ECO:0000313" key="3">
    <source>
        <dbReference type="Proteomes" id="UP000177383"/>
    </source>
</evidence>
<proteinExistence type="predicted"/>
<dbReference type="InterPro" id="IPR037523">
    <property type="entry name" value="VOC_core"/>
</dbReference>
<dbReference type="STRING" id="1798375.A2773_03030"/>
<dbReference type="InterPro" id="IPR004360">
    <property type="entry name" value="Glyas_Fos-R_dOase_dom"/>
</dbReference>
<accession>A0A1F5ZKX1</accession>
<comment type="caution">
    <text evidence="2">The sequence shown here is derived from an EMBL/GenBank/DDBJ whole genome shotgun (WGS) entry which is preliminary data.</text>
</comment>
<dbReference type="EMBL" id="MFJE01000066">
    <property type="protein sequence ID" value="OGG12964.1"/>
    <property type="molecule type" value="Genomic_DNA"/>
</dbReference>
<dbReference type="Proteomes" id="UP000177383">
    <property type="component" value="Unassembled WGS sequence"/>
</dbReference>
<dbReference type="PROSITE" id="PS51819">
    <property type="entry name" value="VOC"/>
    <property type="match status" value="1"/>
</dbReference>
<protein>
    <recommendedName>
        <fullName evidence="1">VOC domain-containing protein</fullName>
    </recommendedName>
</protein>
<dbReference type="SUPFAM" id="SSF54593">
    <property type="entry name" value="Glyoxalase/Bleomycin resistance protein/Dihydroxybiphenyl dioxygenase"/>
    <property type="match status" value="1"/>
</dbReference>
<dbReference type="AlphaFoldDB" id="A0A1F5ZKX1"/>
<evidence type="ECO:0000259" key="1">
    <source>
        <dbReference type="PROSITE" id="PS51819"/>
    </source>
</evidence>
<evidence type="ECO:0000313" key="2">
    <source>
        <dbReference type="EMBL" id="OGG12964.1"/>
    </source>
</evidence>
<organism evidence="2 3">
    <name type="scientific">Candidatus Gottesmanbacteria bacterium RIFCSPHIGHO2_01_FULL_39_10</name>
    <dbReference type="NCBI Taxonomy" id="1798375"/>
    <lineage>
        <taxon>Bacteria</taxon>
        <taxon>Candidatus Gottesmaniibacteriota</taxon>
    </lineage>
</organism>
<dbReference type="InterPro" id="IPR029068">
    <property type="entry name" value="Glyas_Bleomycin-R_OHBP_Dase"/>
</dbReference>
<name>A0A1F5ZKX1_9BACT</name>
<reference evidence="2 3" key="1">
    <citation type="journal article" date="2016" name="Nat. Commun.">
        <title>Thousands of microbial genomes shed light on interconnected biogeochemical processes in an aquifer system.</title>
        <authorList>
            <person name="Anantharaman K."/>
            <person name="Brown C.T."/>
            <person name="Hug L.A."/>
            <person name="Sharon I."/>
            <person name="Castelle C.J."/>
            <person name="Probst A.J."/>
            <person name="Thomas B.C."/>
            <person name="Singh A."/>
            <person name="Wilkins M.J."/>
            <person name="Karaoz U."/>
            <person name="Brodie E.L."/>
            <person name="Williams K.H."/>
            <person name="Hubbard S.S."/>
            <person name="Banfield J.F."/>
        </authorList>
    </citation>
    <scope>NUCLEOTIDE SEQUENCE [LARGE SCALE GENOMIC DNA]</scope>
</reference>
<gene>
    <name evidence="2" type="ORF">A2773_03030</name>
</gene>
<dbReference type="Pfam" id="PF00903">
    <property type="entry name" value="Glyoxalase"/>
    <property type="match status" value="1"/>
</dbReference>